<comment type="similarity">
    <text evidence="2 6">Belongs to the cytochrome P450 family.</text>
</comment>
<organism evidence="8 9">
    <name type="scientific">Hyaloscypha variabilis (strain UAMH 11265 / GT02V1 / F)</name>
    <name type="common">Meliniomyces variabilis</name>
    <dbReference type="NCBI Taxonomy" id="1149755"/>
    <lineage>
        <taxon>Eukaryota</taxon>
        <taxon>Fungi</taxon>
        <taxon>Dikarya</taxon>
        <taxon>Ascomycota</taxon>
        <taxon>Pezizomycotina</taxon>
        <taxon>Leotiomycetes</taxon>
        <taxon>Helotiales</taxon>
        <taxon>Hyaloscyphaceae</taxon>
        <taxon>Hyaloscypha</taxon>
        <taxon>Hyaloscypha variabilis</taxon>
    </lineage>
</organism>
<keyword evidence="7" id="KW-1133">Transmembrane helix</keyword>
<name>A0A2J6R965_HYAVF</name>
<evidence type="ECO:0000256" key="5">
    <source>
        <dbReference type="PIRSR" id="PIRSR602403-1"/>
    </source>
</evidence>
<dbReference type="Proteomes" id="UP000235786">
    <property type="component" value="Unassembled WGS sequence"/>
</dbReference>
<dbReference type="AlphaFoldDB" id="A0A2J6R965"/>
<dbReference type="InterPro" id="IPR053007">
    <property type="entry name" value="CYP450_monoxygenase_sec-met"/>
</dbReference>
<proteinExistence type="inferred from homology"/>
<dbReference type="GO" id="GO:0016705">
    <property type="term" value="F:oxidoreductase activity, acting on paired donors, with incorporation or reduction of molecular oxygen"/>
    <property type="evidence" value="ECO:0007669"/>
    <property type="project" value="InterPro"/>
</dbReference>
<dbReference type="InterPro" id="IPR017972">
    <property type="entry name" value="Cyt_P450_CS"/>
</dbReference>
<dbReference type="STRING" id="1149755.A0A2J6R965"/>
<keyword evidence="9" id="KW-1185">Reference proteome</keyword>
<keyword evidence="6" id="KW-0503">Monooxygenase</keyword>
<evidence type="ECO:0000256" key="3">
    <source>
        <dbReference type="ARBA" id="ARBA00022723"/>
    </source>
</evidence>
<dbReference type="InterPro" id="IPR002403">
    <property type="entry name" value="Cyt_P450_E_grp-IV"/>
</dbReference>
<gene>
    <name evidence="8" type="ORF">L207DRAFT_557350</name>
</gene>
<dbReference type="GO" id="GO:0005506">
    <property type="term" value="F:iron ion binding"/>
    <property type="evidence" value="ECO:0007669"/>
    <property type="project" value="InterPro"/>
</dbReference>
<dbReference type="EMBL" id="KZ613953">
    <property type="protein sequence ID" value="PMD35062.1"/>
    <property type="molecule type" value="Genomic_DNA"/>
</dbReference>
<keyword evidence="5 6" id="KW-0349">Heme</keyword>
<dbReference type="Gene3D" id="1.10.630.10">
    <property type="entry name" value="Cytochrome P450"/>
    <property type="match status" value="1"/>
</dbReference>
<evidence type="ECO:0000256" key="4">
    <source>
        <dbReference type="ARBA" id="ARBA00023004"/>
    </source>
</evidence>
<comment type="cofactor">
    <cofactor evidence="1 5">
        <name>heme</name>
        <dbReference type="ChEBI" id="CHEBI:30413"/>
    </cofactor>
</comment>
<dbReference type="PANTHER" id="PTHR47582">
    <property type="entry name" value="P450, PUTATIVE (EUROFUNG)-RELATED"/>
    <property type="match status" value="1"/>
</dbReference>
<dbReference type="OrthoDB" id="1470350at2759"/>
<evidence type="ECO:0000313" key="9">
    <source>
        <dbReference type="Proteomes" id="UP000235786"/>
    </source>
</evidence>
<dbReference type="SUPFAM" id="SSF48264">
    <property type="entry name" value="Cytochrome P450"/>
    <property type="match status" value="1"/>
</dbReference>
<dbReference type="CDD" id="cd11040">
    <property type="entry name" value="CYP7_CYP8-like"/>
    <property type="match status" value="1"/>
</dbReference>
<keyword evidence="6" id="KW-0560">Oxidoreductase</keyword>
<keyword evidence="7" id="KW-0812">Transmembrane</keyword>
<protein>
    <submittedName>
        <fullName evidence="8">Cytochrome P450</fullName>
    </submittedName>
</protein>
<keyword evidence="4 5" id="KW-0408">Iron</keyword>
<evidence type="ECO:0000256" key="7">
    <source>
        <dbReference type="SAM" id="Phobius"/>
    </source>
</evidence>
<reference evidence="8 9" key="1">
    <citation type="submission" date="2016-04" db="EMBL/GenBank/DDBJ databases">
        <title>A degradative enzymes factory behind the ericoid mycorrhizal symbiosis.</title>
        <authorList>
            <consortium name="DOE Joint Genome Institute"/>
            <person name="Martino E."/>
            <person name="Morin E."/>
            <person name="Grelet G."/>
            <person name="Kuo A."/>
            <person name="Kohler A."/>
            <person name="Daghino S."/>
            <person name="Barry K."/>
            <person name="Choi C."/>
            <person name="Cichocki N."/>
            <person name="Clum A."/>
            <person name="Copeland A."/>
            <person name="Hainaut M."/>
            <person name="Haridas S."/>
            <person name="Labutti K."/>
            <person name="Lindquist E."/>
            <person name="Lipzen A."/>
            <person name="Khouja H.-R."/>
            <person name="Murat C."/>
            <person name="Ohm R."/>
            <person name="Olson A."/>
            <person name="Spatafora J."/>
            <person name="Veneault-Fourrey C."/>
            <person name="Henrissat B."/>
            <person name="Grigoriev I."/>
            <person name="Martin F."/>
            <person name="Perotto S."/>
        </authorList>
    </citation>
    <scope>NUCLEOTIDE SEQUENCE [LARGE SCALE GENOMIC DNA]</scope>
    <source>
        <strain evidence="8 9">F</strain>
    </source>
</reference>
<dbReference type="GO" id="GO:0004497">
    <property type="term" value="F:monooxygenase activity"/>
    <property type="evidence" value="ECO:0007669"/>
    <property type="project" value="UniProtKB-KW"/>
</dbReference>
<feature type="binding site" description="axial binding residue" evidence="5">
    <location>
        <position position="457"/>
    </location>
    <ligand>
        <name>heme</name>
        <dbReference type="ChEBI" id="CHEBI:30413"/>
    </ligand>
    <ligandPart>
        <name>Fe</name>
        <dbReference type="ChEBI" id="CHEBI:18248"/>
    </ligandPart>
</feature>
<evidence type="ECO:0000256" key="2">
    <source>
        <dbReference type="ARBA" id="ARBA00010617"/>
    </source>
</evidence>
<accession>A0A2J6R965</accession>
<dbReference type="PANTHER" id="PTHR47582:SF1">
    <property type="entry name" value="P450, PUTATIVE (EUROFUNG)-RELATED"/>
    <property type="match status" value="1"/>
</dbReference>
<dbReference type="PRINTS" id="PR00465">
    <property type="entry name" value="EP450IV"/>
</dbReference>
<dbReference type="PROSITE" id="PS00086">
    <property type="entry name" value="CYTOCHROME_P450"/>
    <property type="match status" value="1"/>
</dbReference>
<dbReference type="InterPro" id="IPR001128">
    <property type="entry name" value="Cyt_P450"/>
</dbReference>
<dbReference type="Pfam" id="PF00067">
    <property type="entry name" value="p450"/>
    <property type="match status" value="1"/>
</dbReference>
<dbReference type="InterPro" id="IPR036396">
    <property type="entry name" value="Cyt_P450_sf"/>
</dbReference>
<evidence type="ECO:0000256" key="6">
    <source>
        <dbReference type="RuleBase" id="RU000461"/>
    </source>
</evidence>
<feature type="transmembrane region" description="Helical" evidence="7">
    <location>
        <begin position="6"/>
        <end position="29"/>
    </location>
</feature>
<keyword evidence="7" id="KW-0472">Membrane</keyword>
<evidence type="ECO:0000256" key="1">
    <source>
        <dbReference type="ARBA" id="ARBA00001971"/>
    </source>
</evidence>
<evidence type="ECO:0000313" key="8">
    <source>
        <dbReference type="EMBL" id="PMD35062.1"/>
    </source>
</evidence>
<keyword evidence="3 5" id="KW-0479">Metal-binding</keyword>
<dbReference type="GO" id="GO:0020037">
    <property type="term" value="F:heme binding"/>
    <property type="evidence" value="ECO:0007669"/>
    <property type="project" value="InterPro"/>
</dbReference>
<sequence>MSITDAFSFLLQGYTPSIILIVLGVLLIIRQRLAIQLDPQEPPILKPRIPYIGHIIGLLQHQSAYFDKLYARKPLPIATLPMITSKLYVINSASLAQSAFRHKNLSFDPFTLEFAQRMLAVSNESMVPIRFPGDDKTPSFLAEFVKELHGAMAEKHLGKMNASALQRVADTVNEIGTTFETESLYLWLRNMMTLATSDALFGSHNPLQRDRSLVDAIWNFDSDLLGILLNIYPAVTFPKAYKARGDIQAALIEYYTAKHDLEPDVSQMTKARAAILRKHHVPDTDIGSFELALLHVSTANAIPTLFWHLLFLLSSPTVLPLIRAELSTIITLSPSREATVNTSLFHTHCPLLVSSYRETIRLANSQAGSRRVIADTLLSSGDGAQRREFLLRAGADVQIPAGVPHLSSIWGPDAAEFDAERFLEKDKDKDQKDGKEKAEDKEMKKSFFPFGGGKHLCPGRSFAFAEILGCVAVLVAGFEVRDAEGREIGRPRLGRGRLGDAIVKPEGEWRGLGARIRRREGWEDVRWRFEC</sequence>